<keyword evidence="2 5" id="KW-0645">Protease</keyword>
<keyword evidence="4 5" id="KW-0720">Serine protease</keyword>
<dbReference type="CDD" id="cd00306">
    <property type="entry name" value="Peptidases_S8_S53"/>
    <property type="match status" value="1"/>
</dbReference>
<gene>
    <name evidence="8" type="primary">isp</name>
    <name evidence="8" type="ORF">RS81_00291</name>
</gene>
<evidence type="ECO:0000256" key="1">
    <source>
        <dbReference type="ARBA" id="ARBA00011073"/>
    </source>
</evidence>
<evidence type="ECO:0000256" key="4">
    <source>
        <dbReference type="ARBA" id="ARBA00022825"/>
    </source>
</evidence>
<feature type="domain" description="Peptidase S8/S53" evidence="7">
    <location>
        <begin position="226"/>
        <end position="512"/>
    </location>
</feature>
<dbReference type="EC" id="3.4.21.-" evidence="8"/>
<comment type="similarity">
    <text evidence="1 5">Belongs to the peptidase S8 family.</text>
</comment>
<dbReference type="GO" id="GO:0004252">
    <property type="term" value="F:serine-type endopeptidase activity"/>
    <property type="evidence" value="ECO:0007669"/>
    <property type="project" value="UniProtKB-UniRule"/>
</dbReference>
<dbReference type="SUPFAM" id="SSF52743">
    <property type="entry name" value="Subtilisin-like"/>
    <property type="match status" value="1"/>
</dbReference>
<dbReference type="Proteomes" id="UP000033956">
    <property type="component" value="Unassembled WGS sequence"/>
</dbReference>
<evidence type="ECO:0000259" key="7">
    <source>
        <dbReference type="Pfam" id="PF00082"/>
    </source>
</evidence>
<dbReference type="InterPro" id="IPR050131">
    <property type="entry name" value="Peptidase_S8_subtilisin-like"/>
</dbReference>
<dbReference type="OrthoDB" id="5177045at2"/>
<dbReference type="InterPro" id="IPR015500">
    <property type="entry name" value="Peptidase_S8_subtilisin-rel"/>
</dbReference>
<feature type="active site" description="Charge relay system" evidence="5">
    <location>
        <position position="289"/>
    </location>
</feature>
<dbReference type="PANTHER" id="PTHR43806:SF11">
    <property type="entry name" value="CEREVISIN-RELATED"/>
    <property type="match status" value="1"/>
</dbReference>
<accession>A0A0M2HF40</accession>
<evidence type="ECO:0000313" key="9">
    <source>
        <dbReference type="Proteomes" id="UP000033956"/>
    </source>
</evidence>
<dbReference type="PATRIC" id="fig|92835.4.peg.302"/>
<feature type="region of interest" description="Disordered" evidence="6">
    <location>
        <begin position="1"/>
        <end position="24"/>
    </location>
</feature>
<dbReference type="Gene3D" id="3.40.50.200">
    <property type="entry name" value="Peptidase S8/S53 domain"/>
    <property type="match status" value="1"/>
</dbReference>
<dbReference type="Pfam" id="PF00082">
    <property type="entry name" value="Peptidase_S8"/>
    <property type="match status" value="1"/>
</dbReference>
<keyword evidence="9" id="KW-1185">Reference proteome</keyword>
<evidence type="ECO:0000256" key="3">
    <source>
        <dbReference type="ARBA" id="ARBA00022801"/>
    </source>
</evidence>
<name>A0A0M2HF40_9MICO</name>
<dbReference type="EMBL" id="JYIZ01000025">
    <property type="protein sequence ID" value="KJL45249.1"/>
    <property type="molecule type" value="Genomic_DNA"/>
</dbReference>
<sequence length="554" mass="60320">MSALPPDDPARGSASGGGGRTWRDRYDAAFGEGAALDPTSEPVEGVHAYPTAYAPDHLLVTTTEDLRPVMAALIPAAQDFGWGLKLRNLDKSDLDIDIAIDRARRGRRDLDLPTIYRIDIFPQPSPDRDDQPVPPIDAWRLLQRARARNGKDFRGVSLDHVLTLDPYGTRTNPYGTRTNPYGTRTNPYGTRTNPFGTEDADSGTGRQVITYAGPEPVRSIPLAKRGRRPVVAVLDTGCGTHKWLPNDIVSRYVELDDRPIGIGDRSTDPELTGDLAGPMDGILDSSAGHGTFIAGVIRQVAPEADIVAVRVADSEGYVLEGSFMLAVRSLVKWMARTEREGGRQVDVISISLGYYHETPEDDLFDRTLSELLRAARRRGCAVVCSAGNDATDRPTFPAALWDWREQAKLWNWRDPDFVVVDPRAAAPHMAVGALNPNGTVALYSNIGPWVNTYAPGTAVLSTLPPFNGGLQPTIRDDRGLLARETIDPDDFTGGFGIWSGTSFAAPYVAAKLVADLAPKMMAGKLTDVKSRNAELAKAKTRVLRELEKMQASAR</sequence>
<dbReference type="InterPro" id="IPR000209">
    <property type="entry name" value="Peptidase_S8/S53_dom"/>
</dbReference>
<dbReference type="RefSeq" id="WP_052682295.1">
    <property type="nucleotide sequence ID" value="NZ_BAAAUP010000007.1"/>
</dbReference>
<dbReference type="InterPro" id="IPR023828">
    <property type="entry name" value="Peptidase_S8_Ser-AS"/>
</dbReference>
<keyword evidence="3 5" id="KW-0378">Hydrolase</keyword>
<proteinExistence type="inferred from homology"/>
<dbReference type="PRINTS" id="PR00723">
    <property type="entry name" value="SUBTILISIN"/>
</dbReference>
<evidence type="ECO:0000256" key="2">
    <source>
        <dbReference type="ARBA" id="ARBA00022670"/>
    </source>
</evidence>
<dbReference type="PANTHER" id="PTHR43806">
    <property type="entry name" value="PEPTIDASE S8"/>
    <property type="match status" value="1"/>
</dbReference>
<evidence type="ECO:0000256" key="5">
    <source>
        <dbReference type="PROSITE-ProRule" id="PRU01240"/>
    </source>
</evidence>
<dbReference type="InterPro" id="IPR036852">
    <property type="entry name" value="Peptidase_S8/S53_dom_sf"/>
</dbReference>
<dbReference type="PROSITE" id="PS51892">
    <property type="entry name" value="SUBTILASE"/>
    <property type="match status" value="1"/>
</dbReference>
<dbReference type="STRING" id="92835.RS81_00291"/>
<dbReference type="AlphaFoldDB" id="A0A0M2HF40"/>
<comment type="caution">
    <text evidence="8">The sequence shown here is derived from an EMBL/GenBank/DDBJ whole genome shotgun (WGS) entry which is preliminary data.</text>
</comment>
<feature type="compositionally biased region" description="Polar residues" evidence="6">
    <location>
        <begin position="169"/>
        <end position="195"/>
    </location>
</feature>
<feature type="active site" description="Charge relay system" evidence="5">
    <location>
        <position position="502"/>
    </location>
</feature>
<dbReference type="PROSITE" id="PS00138">
    <property type="entry name" value="SUBTILASE_SER"/>
    <property type="match status" value="1"/>
</dbReference>
<feature type="active site" description="Charge relay system" evidence="5">
    <location>
        <position position="235"/>
    </location>
</feature>
<feature type="region of interest" description="Disordered" evidence="6">
    <location>
        <begin position="169"/>
        <end position="207"/>
    </location>
</feature>
<evidence type="ECO:0000313" key="8">
    <source>
        <dbReference type="EMBL" id="KJL45249.1"/>
    </source>
</evidence>
<protein>
    <submittedName>
        <fullName evidence="8">Major intracellular serine protease</fullName>
        <ecNumber evidence="8">3.4.21.-</ecNumber>
    </submittedName>
</protein>
<organism evidence="8 9">
    <name type="scientific">Microbacterium terrae</name>
    <dbReference type="NCBI Taxonomy" id="69369"/>
    <lineage>
        <taxon>Bacteria</taxon>
        <taxon>Bacillati</taxon>
        <taxon>Actinomycetota</taxon>
        <taxon>Actinomycetes</taxon>
        <taxon>Micrococcales</taxon>
        <taxon>Microbacteriaceae</taxon>
        <taxon>Microbacterium</taxon>
    </lineage>
</organism>
<dbReference type="GO" id="GO:0006508">
    <property type="term" value="P:proteolysis"/>
    <property type="evidence" value="ECO:0007669"/>
    <property type="project" value="UniProtKB-KW"/>
</dbReference>
<evidence type="ECO:0000256" key="6">
    <source>
        <dbReference type="SAM" id="MobiDB-lite"/>
    </source>
</evidence>
<reference evidence="8 9" key="1">
    <citation type="submission" date="2015-02" db="EMBL/GenBank/DDBJ databases">
        <title>Draft genome sequences of ten Microbacterium spp. with emphasis on heavy metal contaminated environments.</title>
        <authorList>
            <person name="Corretto E."/>
        </authorList>
    </citation>
    <scope>NUCLEOTIDE SEQUENCE [LARGE SCALE GENOMIC DNA]</scope>
    <source>
        <strain evidence="8 9">DSM 12510</strain>
    </source>
</reference>